<evidence type="ECO:0000313" key="5">
    <source>
        <dbReference type="Proteomes" id="UP001528411"/>
    </source>
</evidence>
<protein>
    <submittedName>
        <fullName evidence="4">Tetratricopeptide repeat protein</fullName>
    </submittedName>
</protein>
<sequence>MGKIFLRRGYFNEAIKQFEESLAYKADINLILSDYATALNFAKRYKEVLVFADGYKLNDSSAYELYINKAIAYQNLDLTVLSRKSYQNAIALNAKDTRALNSLASLESSLGNIEEAQKLISRSLIINPNDHRTYHLQGQIRMSKNDYQGAIESYNKALNYVNNDPVVQRSIISAFIKVGRIDDAEKMINDILAVTPEDPHIMLLSSWMMSIRKQDEQSASMLESLSNTTSMIPEDEFINKPSLIFVTALSSYLQGNIEQASKELSKYLNLAP</sequence>
<dbReference type="PANTHER" id="PTHR44943">
    <property type="entry name" value="CELLULOSE SYNTHASE OPERON PROTEIN C"/>
    <property type="match status" value="1"/>
</dbReference>
<keyword evidence="5" id="KW-1185">Reference proteome</keyword>
<gene>
    <name evidence="4" type="ORF">PN838_13495</name>
</gene>
<dbReference type="InterPro" id="IPR019734">
    <property type="entry name" value="TPR_rpt"/>
</dbReference>
<dbReference type="PROSITE" id="PS50005">
    <property type="entry name" value="TPR"/>
    <property type="match status" value="2"/>
</dbReference>
<name>A0ABT5FDJ2_9GAMM</name>
<organism evidence="4 5">
    <name type="scientific">Psychrosphaera algicola</name>
    <dbReference type="NCBI Taxonomy" id="3023714"/>
    <lineage>
        <taxon>Bacteria</taxon>
        <taxon>Pseudomonadati</taxon>
        <taxon>Pseudomonadota</taxon>
        <taxon>Gammaproteobacteria</taxon>
        <taxon>Alteromonadales</taxon>
        <taxon>Pseudoalteromonadaceae</taxon>
        <taxon>Psychrosphaera</taxon>
    </lineage>
</organism>
<dbReference type="EMBL" id="JAQOMS010000002">
    <property type="protein sequence ID" value="MDC2889606.1"/>
    <property type="molecule type" value="Genomic_DNA"/>
</dbReference>
<dbReference type="InterPro" id="IPR011990">
    <property type="entry name" value="TPR-like_helical_dom_sf"/>
</dbReference>
<dbReference type="Pfam" id="PF14559">
    <property type="entry name" value="TPR_19"/>
    <property type="match status" value="1"/>
</dbReference>
<dbReference type="Proteomes" id="UP001528411">
    <property type="component" value="Unassembled WGS sequence"/>
</dbReference>
<comment type="caution">
    <text evidence="4">The sequence shown here is derived from an EMBL/GenBank/DDBJ whole genome shotgun (WGS) entry which is preliminary data.</text>
</comment>
<evidence type="ECO:0000256" key="2">
    <source>
        <dbReference type="ARBA" id="ARBA00022803"/>
    </source>
</evidence>
<dbReference type="Pfam" id="PF13181">
    <property type="entry name" value="TPR_8"/>
    <property type="match status" value="1"/>
</dbReference>
<dbReference type="SMART" id="SM00028">
    <property type="entry name" value="TPR"/>
    <property type="match status" value="4"/>
</dbReference>
<dbReference type="SUPFAM" id="SSF48452">
    <property type="entry name" value="TPR-like"/>
    <property type="match status" value="1"/>
</dbReference>
<keyword evidence="1" id="KW-0677">Repeat</keyword>
<dbReference type="Gene3D" id="1.25.40.10">
    <property type="entry name" value="Tetratricopeptide repeat domain"/>
    <property type="match status" value="1"/>
</dbReference>
<dbReference type="InterPro" id="IPR051685">
    <property type="entry name" value="Ycf3/AcsC/BcsC/TPR_MFPF"/>
</dbReference>
<dbReference type="PANTHER" id="PTHR44943:SF8">
    <property type="entry name" value="TPR REPEAT-CONTAINING PROTEIN MJ0263"/>
    <property type="match status" value="1"/>
</dbReference>
<reference evidence="4 5" key="1">
    <citation type="submission" date="2023-01" db="EMBL/GenBank/DDBJ databases">
        <title>Psychrosphaera sp. nov., isolated from marine algae.</title>
        <authorList>
            <person name="Bayburt H."/>
            <person name="Choi B.J."/>
            <person name="Kim J.M."/>
            <person name="Choi D.G."/>
            <person name="Jeon C.O."/>
        </authorList>
    </citation>
    <scope>NUCLEOTIDE SEQUENCE [LARGE SCALE GENOMIC DNA]</scope>
    <source>
        <strain evidence="4 5">G1-22</strain>
    </source>
</reference>
<feature type="repeat" description="TPR" evidence="3">
    <location>
        <begin position="131"/>
        <end position="164"/>
    </location>
</feature>
<accession>A0ABT5FDJ2</accession>
<evidence type="ECO:0000256" key="3">
    <source>
        <dbReference type="PROSITE-ProRule" id="PRU00339"/>
    </source>
</evidence>
<proteinExistence type="predicted"/>
<dbReference type="RefSeq" id="WP_272181005.1">
    <property type="nucleotide sequence ID" value="NZ_JAQOMS010000002.1"/>
</dbReference>
<evidence type="ECO:0000256" key="1">
    <source>
        <dbReference type="ARBA" id="ARBA00022737"/>
    </source>
</evidence>
<keyword evidence="2 3" id="KW-0802">TPR repeat</keyword>
<feature type="repeat" description="TPR" evidence="3">
    <location>
        <begin position="97"/>
        <end position="130"/>
    </location>
</feature>
<evidence type="ECO:0000313" key="4">
    <source>
        <dbReference type="EMBL" id="MDC2889606.1"/>
    </source>
</evidence>